<dbReference type="PROSITE" id="PS51175">
    <property type="entry name" value="CBM6"/>
    <property type="match status" value="2"/>
</dbReference>
<dbReference type="GO" id="GO:0004560">
    <property type="term" value="F:alpha-L-fucosidase activity"/>
    <property type="evidence" value="ECO:0007669"/>
    <property type="project" value="TreeGrafter"/>
</dbReference>
<protein>
    <recommendedName>
        <fullName evidence="2">CBM6 domain-containing protein</fullName>
    </recommendedName>
</protein>
<dbReference type="Proteomes" id="UP000093309">
    <property type="component" value="Unassembled WGS sequence"/>
</dbReference>
<dbReference type="Gene3D" id="2.60.40.1180">
    <property type="entry name" value="Golgi alpha-mannosidase II"/>
    <property type="match status" value="1"/>
</dbReference>
<comment type="caution">
    <text evidence="3">The sequence shown here is derived from an EMBL/GenBank/DDBJ whole genome shotgun (WGS) entry which is preliminary data.</text>
</comment>
<dbReference type="PANTHER" id="PTHR31084:SF19">
    <property type="entry name" value="GLYCOSYL HYDROLASE FAMILY 95 N-TERMINAL DOMAIN-CONTAINING PROTEIN"/>
    <property type="match status" value="1"/>
</dbReference>
<keyword evidence="1" id="KW-0732">Signal</keyword>
<name>A0A1C0ZTU5_9BACL</name>
<evidence type="ECO:0000313" key="3">
    <source>
        <dbReference type="EMBL" id="OCT11443.1"/>
    </source>
</evidence>
<dbReference type="Pfam" id="PF22124">
    <property type="entry name" value="Glyco_hydro_95_cat"/>
    <property type="match status" value="1"/>
</dbReference>
<feature type="domain" description="CBM6" evidence="2">
    <location>
        <begin position="900"/>
        <end position="1026"/>
    </location>
</feature>
<dbReference type="Gene3D" id="1.50.10.10">
    <property type="match status" value="1"/>
</dbReference>
<dbReference type="RefSeq" id="WP_065858482.1">
    <property type="nucleotide sequence ID" value="NZ_LYPC01000028.1"/>
</dbReference>
<gene>
    <name evidence="3" type="ORF">A8709_07175</name>
</gene>
<feature type="domain" description="CBM6" evidence="2">
    <location>
        <begin position="766"/>
        <end position="892"/>
    </location>
</feature>
<evidence type="ECO:0000259" key="2">
    <source>
        <dbReference type="PROSITE" id="PS51175"/>
    </source>
</evidence>
<proteinExistence type="predicted"/>
<dbReference type="Pfam" id="PF16990">
    <property type="entry name" value="CBM_35"/>
    <property type="match status" value="2"/>
</dbReference>
<dbReference type="OrthoDB" id="9768507at2"/>
<feature type="chain" id="PRO_5008649504" description="CBM6 domain-containing protein" evidence="1">
    <location>
        <begin position="31"/>
        <end position="1028"/>
    </location>
</feature>
<dbReference type="InterPro" id="IPR012341">
    <property type="entry name" value="6hp_glycosidase-like_sf"/>
</dbReference>
<dbReference type="InterPro" id="IPR049053">
    <property type="entry name" value="AFCA-like_C"/>
</dbReference>
<evidence type="ECO:0000256" key="1">
    <source>
        <dbReference type="SAM" id="SignalP"/>
    </source>
</evidence>
<accession>A0A1C0ZTU5</accession>
<dbReference type="CDD" id="cd04083">
    <property type="entry name" value="CBM35_Lmo2446-like"/>
    <property type="match status" value="2"/>
</dbReference>
<dbReference type="InterPro" id="IPR013780">
    <property type="entry name" value="Glyco_hydro_b"/>
</dbReference>
<dbReference type="STRING" id="512399.A8709_07175"/>
<dbReference type="Pfam" id="PF21307">
    <property type="entry name" value="Glyco_hydro_95_C"/>
    <property type="match status" value="1"/>
</dbReference>
<dbReference type="GO" id="GO:0005975">
    <property type="term" value="P:carbohydrate metabolic process"/>
    <property type="evidence" value="ECO:0007669"/>
    <property type="project" value="InterPro"/>
</dbReference>
<dbReference type="EMBL" id="LYPC01000028">
    <property type="protein sequence ID" value="OCT11443.1"/>
    <property type="molecule type" value="Genomic_DNA"/>
</dbReference>
<dbReference type="GO" id="GO:0030246">
    <property type="term" value="F:carbohydrate binding"/>
    <property type="evidence" value="ECO:0007669"/>
    <property type="project" value="InterPro"/>
</dbReference>
<feature type="signal peptide" evidence="1">
    <location>
        <begin position="1"/>
        <end position="30"/>
    </location>
</feature>
<dbReference type="SUPFAM" id="SSF48208">
    <property type="entry name" value="Six-hairpin glycosidases"/>
    <property type="match status" value="1"/>
</dbReference>
<dbReference type="PANTHER" id="PTHR31084">
    <property type="entry name" value="ALPHA-L-FUCOSIDASE 2"/>
    <property type="match status" value="1"/>
</dbReference>
<dbReference type="InterPro" id="IPR005084">
    <property type="entry name" value="CBM6"/>
</dbReference>
<keyword evidence="4" id="KW-1185">Reference proteome</keyword>
<evidence type="ECO:0000313" key="4">
    <source>
        <dbReference type="Proteomes" id="UP000093309"/>
    </source>
</evidence>
<sequence length="1028" mass="111042">MKKRMLSYFLILSMVFTLVNVVALPFPAHASELDDDWTEIQGVLNNNVGIYNGVNNNIVTSGFPDGPIMGNGNVGVVTATDNNWQRAYISTTDFWDGHHNFAKPLPIGAVNIIAGNSTGSGVQQEQDMLNAEVRTTLGYGNVKMRSWVSATQNILVTDVWTTGTSNVSINVETWARNDNPTTYPVSTGVDANGIAWAARETGSGSGYDWTSRAAIATKVIGANVSTSNNGSNNATQQFTLSPNTTVRVITAIKSGKNITDHITGATATANSMTSGAIDTLHSDHLNWWKNYWLKSFVRTYDDQLEKYYYGALYEAGSSYRQGQIIGGLMGPWVTNDTPNWDGNYKLSYNNQATVAGFASSNRQELLLPYNQQVFDWQTEGLNRAAQTGSNNYINQVTGGEWGTKFNNGIPGIVVGGAQGPWGSSSEGDLHYNMVGLAVWAAQPIIWYYNATKDTNYLSSGAYNYLKHLTDFWEAYLVQENGKYVIKYSGAREFYDHTNINAAVDNAMVKNLFKNMIVYSQDLGVDSTKRTLWQDIVTNMKDLPTGTYNGKTVFFEFDGGPIRSGDWPGILMIAGHGNAVNLGSDATTRTIFNNTVDGFNSWGSGNASGFLWSSAARGGYPGGALLSQFKTLLTNNMRRNFTVPTGGHGTESMSSLDYINASMMQSQDGIIRLFPEWPNANAKFKRLRADGAFLVSAQLQNTVASNVTINSEKGQTVRILNPWAGSNMLVTENGNTVTTTKNGDIYTFNTTAGKTYALSTGGGSSSQTYEAENATLSGAAGVYTDHTGYTGTGFVANYYNNIGPTTTFTVNVPTTGTYNIALRYTAGNGTSTNTGFYVNGTKLKNITSNGTTDWNTWATQTETVTLNAGSNTIAYKAESASTQCINLDNVTISINTISSSQTYEAENATLSGAAGVYTDHTGYTGTGFVANYYNNIGPTTTFTVNVPTTGTYNIALRYSAGNGISTNTGFYVNGTKLKNITFNGTTDWNTWATQTETVTLNAGNNTIAYKAESASTQCINLDNVTISTN</sequence>
<dbReference type="InterPro" id="IPR054363">
    <property type="entry name" value="GH95_cat"/>
</dbReference>
<dbReference type="InterPro" id="IPR008928">
    <property type="entry name" value="6-hairpin_glycosidase_sf"/>
</dbReference>
<dbReference type="SUPFAM" id="SSF49785">
    <property type="entry name" value="Galactose-binding domain-like"/>
    <property type="match status" value="2"/>
</dbReference>
<organism evidence="3 4">
    <name type="scientific">Paenibacillus pectinilyticus</name>
    <dbReference type="NCBI Taxonomy" id="512399"/>
    <lineage>
        <taxon>Bacteria</taxon>
        <taxon>Bacillati</taxon>
        <taxon>Bacillota</taxon>
        <taxon>Bacilli</taxon>
        <taxon>Bacillales</taxon>
        <taxon>Paenibacillaceae</taxon>
        <taxon>Paenibacillus</taxon>
    </lineage>
</organism>
<reference evidence="4" key="1">
    <citation type="submission" date="2016-05" db="EMBL/GenBank/DDBJ databases">
        <title>Paenibacillus oryzae. sp. nov., isolated from the rice root.</title>
        <authorList>
            <person name="Zhang J."/>
            <person name="Zhang X."/>
        </authorList>
    </citation>
    <scope>NUCLEOTIDE SEQUENCE [LARGE SCALE GENOMIC DNA]</scope>
    <source>
        <strain evidence="4">KCTC13222</strain>
    </source>
</reference>
<dbReference type="AlphaFoldDB" id="A0A1C0ZTU5"/>
<dbReference type="InterPro" id="IPR008979">
    <property type="entry name" value="Galactose-bd-like_sf"/>
</dbReference>
<dbReference type="Gene3D" id="2.60.120.260">
    <property type="entry name" value="Galactose-binding domain-like"/>
    <property type="match status" value="2"/>
</dbReference>